<evidence type="ECO:0000313" key="3">
    <source>
        <dbReference type="Proteomes" id="UP000284547"/>
    </source>
</evidence>
<keyword evidence="3" id="KW-1185">Reference proteome</keyword>
<keyword evidence="2" id="KW-0456">Lyase</keyword>
<dbReference type="NCBIfam" id="TIGR04379">
    <property type="entry name" value="myo_inos_iolE"/>
    <property type="match status" value="1"/>
</dbReference>
<dbReference type="Pfam" id="PF01261">
    <property type="entry name" value="AP_endonuc_2"/>
    <property type="match status" value="1"/>
</dbReference>
<name>A0A411Z6B7_9RHOB</name>
<comment type="caution">
    <text evidence="2">The sequence shown here is derived from an EMBL/GenBank/DDBJ whole genome shotgun (WGS) entry which is preliminary data.</text>
</comment>
<dbReference type="Gene3D" id="3.20.20.150">
    <property type="entry name" value="Divalent-metal-dependent TIM barrel enzymes"/>
    <property type="match status" value="1"/>
</dbReference>
<dbReference type="OrthoDB" id="9804047at2"/>
<dbReference type="InterPro" id="IPR030823">
    <property type="entry name" value="IolE/MocC"/>
</dbReference>
<dbReference type="Proteomes" id="UP000284547">
    <property type="component" value="Unassembled WGS sequence"/>
</dbReference>
<dbReference type="EMBL" id="QWEY01000001">
    <property type="protein sequence ID" value="RGP38594.1"/>
    <property type="molecule type" value="Genomic_DNA"/>
</dbReference>
<dbReference type="PANTHER" id="PTHR12110">
    <property type="entry name" value="HYDROXYPYRUVATE ISOMERASE"/>
    <property type="match status" value="1"/>
</dbReference>
<dbReference type="InterPro" id="IPR050312">
    <property type="entry name" value="IolE/XylAMocC-like"/>
</dbReference>
<organism evidence="2 3">
    <name type="scientific">Pseudotabrizicola alkalilacus</name>
    <dbReference type="NCBI Taxonomy" id="2305252"/>
    <lineage>
        <taxon>Bacteria</taxon>
        <taxon>Pseudomonadati</taxon>
        <taxon>Pseudomonadota</taxon>
        <taxon>Alphaproteobacteria</taxon>
        <taxon>Rhodobacterales</taxon>
        <taxon>Paracoccaceae</taxon>
        <taxon>Pseudotabrizicola</taxon>
    </lineage>
</organism>
<dbReference type="InterPro" id="IPR036237">
    <property type="entry name" value="Xyl_isomerase-like_sf"/>
</dbReference>
<sequence length="302" mass="32470">MILYGTNPIAWANDDDQTIGAHIPTEQILTEAGRIIGFDGIENGHRWPENPQALKALLAEYGLRFISGWYSTELLVRSVEAEIAAVQPHLAKLKANDCKVCIVCETSNAVHGSNVPVNDRARLTVTEMTAFGAKIEAFAAYLAGEGITLAYHHHMGTVVETAEEIDAFMAATGPATHLLFDAGHCTFGGGDPVAVLARHVGRVAHFHAKNIRRDICDRVRSEGLSFIQGVLAGAFTVPGDPEGAVDFVPLLRLLAGAEYDGWLVIEAEQDPVLRNPLKYQSMGLHALKAAAREAGLDRSATA</sequence>
<evidence type="ECO:0000313" key="2">
    <source>
        <dbReference type="EMBL" id="RGP38594.1"/>
    </source>
</evidence>
<protein>
    <submittedName>
        <fullName evidence="2">Myo-inosose-2 dehydratase</fullName>
        <ecNumber evidence="2">4.2.1.44</ecNumber>
    </submittedName>
</protein>
<proteinExistence type="predicted"/>
<dbReference type="EC" id="4.2.1.44" evidence="2"/>
<evidence type="ECO:0000259" key="1">
    <source>
        <dbReference type="Pfam" id="PF01261"/>
    </source>
</evidence>
<accession>A0A411Z6B7</accession>
<dbReference type="SUPFAM" id="SSF51658">
    <property type="entry name" value="Xylose isomerase-like"/>
    <property type="match status" value="1"/>
</dbReference>
<dbReference type="InterPro" id="IPR013022">
    <property type="entry name" value="Xyl_isomerase-like_TIM-brl"/>
</dbReference>
<feature type="domain" description="Xylose isomerase-like TIM barrel" evidence="1">
    <location>
        <begin position="36"/>
        <end position="276"/>
    </location>
</feature>
<dbReference type="RefSeq" id="WP_118149342.1">
    <property type="nucleotide sequence ID" value="NZ_QWEY01000001.1"/>
</dbReference>
<reference evidence="2 3" key="1">
    <citation type="submission" date="2018-08" db="EMBL/GenBank/DDBJ databases">
        <title>Flavobacterium tibetense sp. nov., isolated from a wetland YonghuCo on Tibetan Plateau.</title>
        <authorList>
            <person name="Phurbu D."/>
            <person name="Lu H."/>
            <person name="Xing P."/>
        </authorList>
    </citation>
    <scope>NUCLEOTIDE SEQUENCE [LARGE SCALE GENOMIC DNA]</scope>
    <source>
        <strain evidence="2 3">DJC</strain>
    </source>
</reference>
<dbReference type="GO" id="GO:0050114">
    <property type="term" value="F:myo-inosose-2 dehydratase activity"/>
    <property type="evidence" value="ECO:0007669"/>
    <property type="project" value="UniProtKB-EC"/>
</dbReference>
<dbReference type="AlphaFoldDB" id="A0A411Z6B7"/>
<gene>
    <name evidence="2" type="primary">iolE</name>
    <name evidence="2" type="ORF">D1012_00200</name>
</gene>
<dbReference type="PANTHER" id="PTHR12110:SF41">
    <property type="entry name" value="INOSOSE DEHYDRATASE"/>
    <property type="match status" value="1"/>
</dbReference>